<evidence type="ECO:0000313" key="5">
    <source>
        <dbReference type="EMBL" id="UVC17780.1"/>
    </source>
</evidence>
<dbReference type="PANTHER" id="PTHR43280:SF2">
    <property type="entry name" value="HTH-TYPE TRANSCRIPTIONAL REGULATOR EXSA"/>
    <property type="match status" value="1"/>
</dbReference>
<evidence type="ECO:0000313" key="6">
    <source>
        <dbReference type="Proteomes" id="UP001058098"/>
    </source>
</evidence>
<dbReference type="SUPFAM" id="SSF46689">
    <property type="entry name" value="Homeodomain-like"/>
    <property type="match status" value="1"/>
</dbReference>
<protein>
    <submittedName>
        <fullName evidence="5">Helix-turn-helix domain-containing protein</fullName>
    </submittedName>
</protein>
<sequence length="82" mass="9277">MSPKAELTRLALSSPRPGKFRYLRLEEAKQHLETGTLPIEAVSSEVGYEDASFFSRLFRRSVGMTPAAYRRRFAGLRKAMSP</sequence>
<dbReference type="InterPro" id="IPR020449">
    <property type="entry name" value="Tscrpt_reg_AraC-type_HTH"/>
</dbReference>
<reference evidence="5" key="1">
    <citation type="submission" date="2020-09" db="EMBL/GenBank/DDBJ databases">
        <title>Rhizobia associated with sainfoin plants.</title>
        <authorList>
            <person name="Asharfi S."/>
            <person name="Kuzmanovic N."/>
            <person name="Bunk B."/>
            <person name="Sproeer C."/>
            <person name="Becker M."/>
            <person name="Thuenen T."/>
        </authorList>
    </citation>
    <scope>NUCLEOTIDE SEQUENCE</scope>
    <source>
        <strain evidence="5">OM4</strain>
    </source>
</reference>
<name>A0ABY5R2R2_9HYPH</name>
<dbReference type="PRINTS" id="PR00032">
    <property type="entry name" value="HTHARAC"/>
</dbReference>
<keyword evidence="3" id="KW-0804">Transcription</keyword>
<keyword evidence="1" id="KW-0805">Transcription regulation</keyword>
<gene>
    <name evidence="5" type="ORF">IHQ72_12185</name>
</gene>
<dbReference type="PROSITE" id="PS00041">
    <property type="entry name" value="HTH_ARAC_FAMILY_1"/>
    <property type="match status" value="1"/>
</dbReference>
<dbReference type="InterPro" id="IPR009057">
    <property type="entry name" value="Homeodomain-like_sf"/>
</dbReference>
<dbReference type="InterPro" id="IPR018062">
    <property type="entry name" value="HTH_AraC-typ_CS"/>
</dbReference>
<evidence type="ECO:0000256" key="2">
    <source>
        <dbReference type="ARBA" id="ARBA00023125"/>
    </source>
</evidence>
<dbReference type="EMBL" id="CP062229">
    <property type="protein sequence ID" value="UVC17780.1"/>
    <property type="molecule type" value="Genomic_DNA"/>
</dbReference>
<dbReference type="Proteomes" id="UP001058098">
    <property type="component" value="Chromosome"/>
</dbReference>
<dbReference type="SMART" id="SM00342">
    <property type="entry name" value="HTH_ARAC"/>
    <property type="match status" value="1"/>
</dbReference>
<dbReference type="PROSITE" id="PS01124">
    <property type="entry name" value="HTH_ARAC_FAMILY_2"/>
    <property type="match status" value="1"/>
</dbReference>
<evidence type="ECO:0000259" key="4">
    <source>
        <dbReference type="PROSITE" id="PS01124"/>
    </source>
</evidence>
<dbReference type="PANTHER" id="PTHR43280">
    <property type="entry name" value="ARAC-FAMILY TRANSCRIPTIONAL REGULATOR"/>
    <property type="match status" value="1"/>
</dbReference>
<evidence type="ECO:0000256" key="1">
    <source>
        <dbReference type="ARBA" id="ARBA00023015"/>
    </source>
</evidence>
<feature type="domain" description="HTH araC/xylS-type" evidence="4">
    <location>
        <begin position="20"/>
        <end position="72"/>
    </location>
</feature>
<dbReference type="InterPro" id="IPR018060">
    <property type="entry name" value="HTH_AraC"/>
</dbReference>
<keyword evidence="2" id="KW-0238">DNA-binding</keyword>
<accession>A0ABY5R2R2</accession>
<dbReference type="Gene3D" id="1.10.10.60">
    <property type="entry name" value="Homeodomain-like"/>
    <property type="match status" value="1"/>
</dbReference>
<dbReference type="Pfam" id="PF12833">
    <property type="entry name" value="HTH_18"/>
    <property type="match status" value="1"/>
</dbReference>
<proteinExistence type="predicted"/>
<keyword evidence="6" id="KW-1185">Reference proteome</keyword>
<organism evidence="5 6">
    <name type="scientific">Mesorhizobium onobrychidis</name>
    <dbReference type="NCBI Taxonomy" id="2775404"/>
    <lineage>
        <taxon>Bacteria</taxon>
        <taxon>Pseudomonadati</taxon>
        <taxon>Pseudomonadota</taxon>
        <taxon>Alphaproteobacteria</taxon>
        <taxon>Hyphomicrobiales</taxon>
        <taxon>Phyllobacteriaceae</taxon>
        <taxon>Mesorhizobium</taxon>
    </lineage>
</organism>
<evidence type="ECO:0000256" key="3">
    <source>
        <dbReference type="ARBA" id="ARBA00023163"/>
    </source>
</evidence>